<dbReference type="Proteomes" id="UP001432027">
    <property type="component" value="Unassembled WGS sequence"/>
</dbReference>
<comment type="caution">
    <text evidence="1">The sequence shown here is derived from an EMBL/GenBank/DDBJ whole genome shotgun (WGS) entry which is preliminary data.</text>
</comment>
<dbReference type="AlphaFoldDB" id="A0AAV5SUS6"/>
<dbReference type="InterPro" id="IPR016186">
    <property type="entry name" value="C-type_lectin-like/link_sf"/>
</dbReference>
<organism evidence="1 2">
    <name type="scientific">Pristionchus entomophagus</name>
    <dbReference type="NCBI Taxonomy" id="358040"/>
    <lineage>
        <taxon>Eukaryota</taxon>
        <taxon>Metazoa</taxon>
        <taxon>Ecdysozoa</taxon>
        <taxon>Nematoda</taxon>
        <taxon>Chromadorea</taxon>
        <taxon>Rhabditida</taxon>
        <taxon>Rhabditina</taxon>
        <taxon>Diplogasteromorpha</taxon>
        <taxon>Diplogasteroidea</taxon>
        <taxon>Neodiplogasteridae</taxon>
        <taxon>Pristionchus</taxon>
    </lineage>
</organism>
<dbReference type="EMBL" id="BTSX01000002">
    <property type="protein sequence ID" value="GMS86177.1"/>
    <property type="molecule type" value="Genomic_DNA"/>
</dbReference>
<keyword evidence="2" id="KW-1185">Reference proteome</keyword>
<evidence type="ECO:0000313" key="1">
    <source>
        <dbReference type="EMBL" id="GMS86177.1"/>
    </source>
</evidence>
<proteinExistence type="predicted"/>
<sequence>LIYSVLFGSVLSLSCPDQYQSIQGKCIRPLYLEQIFVIAKDLGNARKKCAKDGGHLPIIKNEEINGKYVWIVLGLGSSTNSK</sequence>
<protein>
    <recommendedName>
        <fullName evidence="3">C-type lectin</fullName>
    </recommendedName>
</protein>
<evidence type="ECO:0000313" key="2">
    <source>
        <dbReference type="Proteomes" id="UP001432027"/>
    </source>
</evidence>
<dbReference type="InterPro" id="IPR016187">
    <property type="entry name" value="CTDL_fold"/>
</dbReference>
<evidence type="ECO:0008006" key="3">
    <source>
        <dbReference type="Google" id="ProtNLM"/>
    </source>
</evidence>
<accession>A0AAV5SUS6</accession>
<feature type="non-terminal residue" evidence="1">
    <location>
        <position position="1"/>
    </location>
</feature>
<dbReference type="Gene3D" id="3.10.100.10">
    <property type="entry name" value="Mannose-Binding Protein A, subunit A"/>
    <property type="match status" value="1"/>
</dbReference>
<name>A0AAV5SUS6_9BILA</name>
<reference evidence="1" key="1">
    <citation type="submission" date="2023-10" db="EMBL/GenBank/DDBJ databases">
        <title>Genome assembly of Pristionchus species.</title>
        <authorList>
            <person name="Yoshida K."/>
            <person name="Sommer R.J."/>
        </authorList>
    </citation>
    <scope>NUCLEOTIDE SEQUENCE</scope>
    <source>
        <strain evidence="1">RS0144</strain>
    </source>
</reference>
<dbReference type="SUPFAM" id="SSF56436">
    <property type="entry name" value="C-type lectin-like"/>
    <property type="match status" value="1"/>
</dbReference>
<gene>
    <name evidence="1" type="ORF">PENTCL1PPCAC_8352</name>
</gene>